<accession>A0A0S4WBA1</accession>
<dbReference type="EMBL" id="LN899827">
    <property type="protein sequence ID" value="CUV44021.1"/>
    <property type="molecule type" value="Genomic_DNA"/>
</dbReference>
<protein>
    <submittedName>
        <fullName evidence="1">Uncharacterized protein</fullName>
    </submittedName>
</protein>
<sequence length="56" mass="6099">MAANLGQQPAPLEGRLIQHRPTCSSLFDQVAEAPAWKPGGTGDKVRQISSLLRRLM</sequence>
<gene>
    <name evidence="1" type="ORF">TO10_v1_120140</name>
</gene>
<evidence type="ECO:0000313" key="1">
    <source>
        <dbReference type="EMBL" id="CUV44021.1"/>
    </source>
</evidence>
<reference evidence="1" key="1">
    <citation type="submission" date="2015-10" db="EMBL/GenBank/DDBJ databases">
        <authorList>
            <person name="Gilbert D.G."/>
        </authorList>
    </citation>
    <scope>NUCLEOTIDE SEQUENCE</scope>
    <source>
        <strain evidence="1">Phyl III-seqv23</strain>
    </source>
</reference>
<organism evidence="1">
    <name type="scientific">Ralstonia solanacearum</name>
    <name type="common">Pseudomonas solanacearum</name>
    <dbReference type="NCBI Taxonomy" id="305"/>
    <lineage>
        <taxon>Bacteria</taxon>
        <taxon>Pseudomonadati</taxon>
        <taxon>Pseudomonadota</taxon>
        <taxon>Betaproteobacteria</taxon>
        <taxon>Burkholderiales</taxon>
        <taxon>Burkholderiaceae</taxon>
        <taxon>Ralstonia</taxon>
        <taxon>Ralstonia solanacearum species complex</taxon>
    </lineage>
</organism>
<dbReference type="AlphaFoldDB" id="A0A0S4WBA1"/>
<proteinExistence type="predicted"/>
<name>A0A0S4WBA1_RALSL</name>